<dbReference type="InterPro" id="IPR036390">
    <property type="entry name" value="WH_DNA-bd_sf"/>
</dbReference>
<accession>A0A538SDL1</accession>
<dbReference type="Gene3D" id="1.10.4040.10">
    <property type="entry name" value="Penicillinase repressor domain"/>
    <property type="match status" value="1"/>
</dbReference>
<dbReference type="GO" id="GO:0003677">
    <property type="term" value="F:DNA binding"/>
    <property type="evidence" value="ECO:0007669"/>
    <property type="project" value="UniProtKB-KW"/>
</dbReference>
<dbReference type="Gene3D" id="1.10.10.10">
    <property type="entry name" value="Winged helix-like DNA-binding domain superfamily/Winged helix DNA-binding domain"/>
    <property type="match status" value="1"/>
</dbReference>
<evidence type="ECO:0000313" key="5">
    <source>
        <dbReference type="EMBL" id="TMQ49459.1"/>
    </source>
</evidence>
<keyword evidence="3" id="KW-0238">DNA-binding</keyword>
<proteinExistence type="inferred from homology"/>
<dbReference type="InterPro" id="IPR005650">
    <property type="entry name" value="BlaI_family"/>
</dbReference>
<organism evidence="5 6">
    <name type="scientific">Eiseniibacteriota bacterium</name>
    <dbReference type="NCBI Taxonomy" id="2212470"/>
    <lineage>
        <taxon>Bacteria</taxon>
        <taxon>Candidatus Eiseniibacteriota</taxon>
    </lineage>
</organism>
<dbReference type="SUPFAM" id="SSF46785">
    <property type="entry name" value="Winged helix' DNA-binding domain"/>
    <property type="match status" value="1"/>
</dbReference>
<evidence type="ECO:0000256" key="3">
    <source>
        <dbReference type="ARBA" id="ARBA00023125"/>
    </source>
</evidence>
<keyword evidence="2" id="KW-0805">Transcription regulation</keyword>
<sequence length="131" mass="14846">MPRTKKPLPRPTRAELAILRVLWDRGPSSVREVHEAINVGRETGYTTVLKTLQIMTAKGLVIRDDTQRTHVFQPAAQRSDTQRQLVTELLDRAFGGSAGQLILHALETRRASHEEMAEIRRMLDRAEGKKP</sequence>
<evidence type="ECO:0000256" key="2">
    <source>
        <dbReference type="ARBA" id="ARBA00023015"/>
    </source>
</evidence>
<dbReference type="GO" id="GO:0045892">
    <property type="term" value="P:negative regulation of DNA-templated transcription"/>
    <property type="evidence" value="ECO:0007669"/>
    <property type="project" value="InterPro"/>
</dbReference>
<gene>
    <name evidence="5" type="ORF">E6K73_10050</name>
</gene>
<dbReference type="Proteomes" id="UP000320184">
    <property type="component" value="Unassembled WGS sequence"/>
</dbReference>
<dbReference type="Pfam" id="PF03965">
    <property type="entry name" value="Penicillinase_R"/>
    <property type="match status" value="1"/>
</dbReference>
<name>A0A538SDL1_UNCEI</name>
<dbReference type="EMBL" id="VBOT01000123">
    <property type="protein sequence ID" value="TMQ49459.1"/>
    <property type="molecule type" value="Genomic_DNA"/>
</dbReference>
<dbReference type="AlphaFoldDB" id="A0A538SDL1"/>
<comment type="caution">
    <text evidence="5">The sequence shown here is derived from an EMBL/GenBank/DDBJ whole genome shotgun (WGS) entry which is preliminary data.</text>
</comment>
<evidence type="ECO:0000256" key="1">
    <source>
        <dbReference type="ARBA" id="ARBA00011046"/>
    </source>
</evidence>
<reference evidence="5 6" key="1">
    <citation type="journal article" date="2019" name="Nat. Microbiol.">
        <title>Mediterranean grassland soil C-N compound turnover is dependent on rainfall and depth, and is mediated by genomically divergent microorganisms.</title>
        <authorList>
            <person name="Diamond S."/>
            <person name="Andeer P.F."/>
            <person name="Li Z."/>
            <person name="Crits-Christoph A."/>
            <person name="Burstein D."/>
            <person name="Anantharaman K."/>
            <person name="Lane K.R."/>
            <person name="Thomas B.C."/>
            <person name="Pan C."/>
            <person name="Northen T.R."/>
            <person name="Banfield J.F."/>
        </authorList>
    </citation>
    <scope>NUCLEOTIDE SEQUENCE [LARGE SCALE GENOMIC DNA]</scope>
    <source>
        <strain evidence="5">WS_3</strain>
    </source>
</reference>
<evidence type="ECO:0000256" key="4">
    <source>
        <dbReference type="ARBA" id="ARBA00023163"/>
    </source>
</evidence>
<protein>
    <submittedName>
        <fullName evidence="5">BlaI/MecI/CopY family transcriptional regulator</fullName>
    </submittedName>
</protein>
<dbReference type="PIRSF" id="PIRSF019455">
    <property type="entry name" value="CopR_AtkY"/>
    <property type="match status" value="1"/>
</dbReference>
<dbReference type="InterPro" id="IPR036388">
    <property type="entry name" value="WH-like_DNA-bd_sf"/>
</dbReference>
<keyword evidence="4" id="KW-0804">Transcription</keyword>
<evidence type="ECO:0000313" key="6">
    <source>
        <dbReference type="Proteomes" id="UP000320184"/>
    </source>
</evidence>
<comment type="similarity">
    <text evidence="1">Belongs to the BlaI transcriptional regulatory family.</text>
</comment>